<protein>
    <submittedName>
        <fullName evidence="3">TonB-dependent receptor SusC</fullName>
    </submittedName>
</protein>
<dbReference type="InterPro" id="IPR012910">
    <property type="entry name" value="Plug_dom"/>
</dbReference>
<dbReference type="GO" id="GO:0009279">
    <property type="term" value="C:cell outer membrane"/>
    <property type="evidence" value="ECO:0007669"/>
    <property type="project" value="UniProtKB-SubCell"/>
</dbReference>
<keyword evidence="1" id="KW-0998">Cell outer membrane</keyword>
<dbReference type="InterPro" id="IPR008969">
    <property type="entry name" value="CarboxyPept-like_regulatory"/>
</dbReference>
<keyword evidence="3" id="KW-0675">Receptor</keyword>
<dbReference type="FunFam" id="2.170.130.10:FF:000003">
    <property type="entry name" value="SusC/RagA family TonB-linked outer membrane protein"/>
    <property type="match status" value="1"/>
</dbReference>
<comment type="similarity">
    <text evidence="1">Belongs to the TonB-dependent receptor family.</text>
</comment>
<dbReference type="InterPro" id="IPR023996">
    <property type="entry name" value="TonB-dep_OMP_SusC/RagA"/>
</dbReference>
<dbReference type="STRING" id="1642646.ING2E5A_1247"/>
<dbReference type="Pfam" id="PF07715">
    <property type="entry name" value="Plug"/>
    <property type="match status" value="1"/>
</dbReference>
<keyword evidence="1" id="KW-0812">Transmembrane</keyword>
<organism evidence="3 4">
    <name type="scientific">Petrimonas mucosa</name>
    <dbReference type="NCBI Taxonomy" id="1642646"/>
    <lineage>
        <taxon>Bacteria</taxon>
        <taxon>Pseudomonadati</taxon>
        <taxon>Bacteroidota</taxon>
        <taxon>Bacteroidia</taxon>
        <taxon>Bacteroidales</taxon>
        <taxon>Dysgonomonadaceae</taxon>
        <taxon>Petrimonas</taxon>
    </lineage>
</organism>
<keyword evidence="1" id="KW-0472">Membrane</keyword>
<evidence type="ECO:0000256" key="1">
    <source>
        <dbReference type="PROSITE-ProRule" id="PRU01360"/>
    </source>
</evidence>
<dbReference type="InterPro" id="IPR039426">
    <property type="entry name" value="TonB-dep_rcpt-like"/>
</dbReference>
<dbReference type="NCBIfam" id="TIGR04057">
    <property type="entry name" value="SusC_RagA_signa"/>
    <property type="match status" value="1"/>
</dbReference>
<dbReference type="PROSITE" id="PS52016">
    <property type="entry name" value="TONB_DEPENDENT_REC_3"/>
    <property type="match status" value="1"/>
</dbReference>
<name>A0A1G4G6A7_9BACT</name>
<reference evidence="3 4" key="1">
    <citation type="submission" date="2016-08" db="EMBL/GenBank/DDBJ databases">
        <authorList>
            <person name="Seilhamer J.J."/>
        </authorList>
    </citation>
    <scope>NUCLEOTIDE SEQUENCE [LARGE SCALE GENOMIC DNA]</scope>
    <source>
        <strain evidence="3">ING2-E5A</strain>
    </source>
</reference>
<evidence type="ECO:0000313" key="4">
    <source>
        <dbReference type="Proteomes" id="UP000178485"/>
    </source>
</evidence>
<sequence>MNLLKKLIFLIFLFMQLLNCLHLKANRRYGEINTKYHNIIQQNKVIKGKVVDGAGIPLPGVTITIIGSSKGVITDLDGLYSIEAKSTDKLLFSFVGLESKIIEIKDQSVIDVVLEEKVDELDEVLVVAFGKQKKTDVIGSVSTITPKDLKIPSSNLTTSLAGRLAGIISYQRSGEPGRDNAEFFIRGVTTFGYKKDPLILIDGIELNSTELARLQPDDILSFSIMKDATATALYGARGANGVILVTTKEGKEGSIKVNLRYESSLSSPTRNLQLADPITYMRLENEAVVTRDPLGFQPNSDSKIDNTIAGTNPLVYPATDWRKEVFKDNALNHRLNFNLSGGGKIARYYIAGTFNQDNGILKVDSRNNFNSNIDLKSYALRSNININPTETTEIGVRLYGTFDDYKGPIYSGSQMYERVMRSNPVKFPAFFPVDEDHLHVGHIMFGGSSMGSYINPYADLIKGYKEYSKSLMLAQFELKQDLSFLTEGLALRGLFNTNRESYFDVSRSYVPFLYEVSTYDKYSDSYKLSLINPNTGTEYLGYSEGDKIVKSTTYLESALNYVKVIDRKHNFNGMLVFIMRNYLEGNASSLVKSLPYRNIGLSGRGTYSYDNRYFLEYNFGYNGSERFYKDKRFGFFPSAGAAWTISNEEFWKPMEPYINKLKLRATYGLVGNDAIGTAEDRFFYLSSVSMNDASHGAKFGRDYAYGQNGIFVTRYDNRDITWETSKKTNLALELGLFNQFDIQMEYFNEYRENILMTRANIPTTMGLSAPMRANVGEASSSGVDLSLDYSYMFNKDAWITGRCNFTYATSKYEKIEEPEYDEKNLSKIGFSLSQEWGYIAERLFIDESDVANSPVQNFGIYGPGDIKYRDVNGDGQITTLDRVPIGYPTQPEIIYGFGVSTGIRNLDFSFFFQGSALSSFWINYNSSTAPFVNGNQVIRVC</sequence>
<dbReference type="SUPFAM" id="SSF56935">
    <property type="entry name" value="Porins"/>
    <property type="match status" value="1"/>
</dbReference>
<dbReference type="AlphaFoldDB" id="A0A1G4G6A7"/>
<comment type="subcellular location">
    <subcellularLocation>
        <location evidence="1">Cell outer membrane</location>
        <topology evidence="1">Multi-pass membrane protein</topology>
    </subcellularLocation>
</comment>
<keyword evidence="1" id="KW-0813">Transport</keyword>
<evidence type="ECO:0000313" key="3">
    <source>
        <dbReference type="EMBL" id="SCM57242.1"/>
    </source>
</evidence>
<dbReference type="Gene3D" id="2.170.130.10">
    <property type="entry name" value="TonB-dependent receptor, plug domain"/>
    <property type="match status" value="1"/>
</dbReference>
<dbReference type="SUPFAM" id="SSF49464">
    <property type="entry name" value="Carboxypeptidase regulatory domain-like"/>
    <property type="match status" value="1"/>
</dbReference>
<gene>
    <name evidence="3" type="primary">susC39</name>
    <name evidence="3" type="ORF">ING2E5A_1247</name>
</gene>
<dbReference type="KEGG" id="pmuc:ING2E5A_1247"/>
<keyword evidence="4" id="KW-1185">Reference proteome</keyword>
<dbReference type="Pfam" id="PF13715">
    <property type="entry name" value="CarbopepD_reg_2"/>
    <property type="match status" value="1"/>
</dbReference>
<dbReference type="NCBIfam" id="TIGR04056">
    <property type="entry name" value="OMP_RagA_SusC"/>
    <property type="match status" value="1"/>
</dbReference>
<accession>A0A1G4G6A7</accession>
<dbReference type="InterPro" id="IPR037066">
    <property type="entry name" value="Plug_dom_sf"/>
</dbReference>
<feature type="domain" description="TonB-dependent receptor plug" evidence="2">
    <location>
        <begin position="134"/>
        <end position="242"/>
    </location>
</feature>
<keyword evidence="1" id="KW-1134">Transmembrane beta strand</keyword>
<dbReference type="InterPro" id="IPR023997">
    <property type="entry name" value="TonB-dep_OMP_SusC/RagA_CS"/>
</dbReference>
<evidence type="ECO:0000259" key="2">
    <source>
        <dbReference type="Pfam" id="PF07715"/>
    </source>
</evidence>
<dbReference type="EMBL" id="LT608328">
    <property type="protein sequence ID" value="SCM57242.1"/>
    <property type="molecule type" value="Genomic_DNA"/>
</dbReference>
<proteinExistence type="inferred from homology"/>
<dbReference type="Proteomes" id="UP000178485">
    <property type="component" value="Chromosome i"/>
</dbReference>